<dbReference type="Proteomes" id="UP000728185">
    <property type="component" value="Unassembled WGS sequence"/>
</dbReference>
<gene>
    <name evidence="2" type="ORF">FBUS_08639</name>
</gene>
<evidence type="ECO:0000313" key="2">
    <source>
        <dbReference type="EMBL" id="KAA0193599.1"/>
    </source>
</evidence>
<sequence>LDLHHEIERLCSALREANDSIARKDVEIATIEAKFHEDNERLSTEMSKLRERYDRLLANHQHLSKLNHELEAKLLQTIENTTTEKKVMADHVAAMKARLAEVEDQLALIKAERVSPLISFIVDLQFMVAFTSQHNFGIIMSVATDPD</sequence>
<evidence type="ECO:0000313" key="3">
    <source>
        <dbReference type="Proteomes" id="UP000728185"/>
    </source>
</evidence>
<accession>A0A8E0VKF5</accession>
<proteinExistence type="predicted"/>
<name>A0A8E0VKF5_9TREM</name>
<evidence type="ECO:0000256" key="1">
    <source>
        <dbReference type="SAM" id="Coils"/>
    </source>
</evidence>
<keyword evidence="1" id="KW-0175">Coiled coil</keyword>
<comment type="caution">
    <text evidence="2">The sequence shown here is derived from an EMBL/GenBank/DDBJ whole genome shotgun (WGS) entry which is preliminary data.</text>
</comment>
<dbReference type="AlphaFoldDB" id="A0A8E0VKF5"/>
<dbReference type="OrthoDB" id="10068192at2759"/>
<feature type="coiled-coil region" evidence="1">
    <location>
        <begin position="14"/>
        <end position="112"/>
    </location>
</feature>
<protein>
    <submittedName>
        <fullName evidence="2">Uncharacterized protein</fullName>
    </submittedName>
</protein>
<organism evidence="2 3">
    <name type="scientific">Fasciolopsis buskii</name>
    <dbReference type="NCBI Taxonomy" id="27845"/>
    <lineage>
        <taxon>Eukaryota</taxon>
        <taxon>Metazoa</taxon>
        <taxon>Spiralia</taxon>
        <taxon>Lophotrochozoa</taxon>
        <taxon>Platyhelminthes</taxon>
        <taxon>Trematoda</taxon>
        <taxon>Digenea</taxon>
        <taxon>Plagiorchiida</taxon>
        <taxon>Echinostomata</taxon>
        <taxon>Echinostomatoidea</taxon>
        <taxon>Fasciolidae</taxon>
        <taxon>Fasciolopsis</taxon>
    </lineage>
</organism>
<keyword evidence="3" id="KW-1185">Reference proteome</keyword>
<feature type="non-terminal residue" evidence="2">
    <location>
        <position position="1"/>
    </location>
</feature>
<reference evidence="2" key="1">
    <citation type="submission" date="2019-05" db="EMBL/GenBank/DDBJ databases">
        <title>Annotation for the trematode Fasciolopsis buski.</title>
        <authorList>
            <person name="Choi Y.-J."/>
        </authorList>
    </citation>
    <scope>NUCLEOTIDE SEQUENCE</scope>
    <source>
        <strain evidence="2">HT</strain>
        <tissue evidence="2">Whole worm</tissue>
    </source>
</reference>
<dbReference type="EMBL" id="LUCM01004921">
    <property type="protein sequence ID" value="KAA0193599.1"/>
    <property type="molecule type" value="Genomic_DNA"/>
</dbReference>